<feature type="compositionally biased region" description="Basic and acidic residues" evidence="1">
    <location>
        <begin position="7"/>
        <end position="22"/>
    </location>
</feature>
<dbReference type="Proteomes" id="UP000766486">
    <property type="component" value="Unassembled WGS sequence"/>
</dbReference>
<feature type="region of interest" description="Disordered" evidence="1">
    <location>
        <begin position="67"/>
        <end position="99"/>
    </location>
</feature>
<accession>A0ABY6USZ2</accession>
<comment type="caution">
    <text evidence="2">The sequence shown here is derived from an EMBL/GenBank/DDBJ whole genome shotgun (WGS) entry which is preliminary data.</text>
</comment>
<proteinExistence type="predicted"/>
<dbReference type="EMBL" id="CABFNS010000888">
    <property type="protein sequence ID" value="VUC34515.1"/>
    <property type="molecule type" value="Genomic_DNA"/>
</dbReference>
<feature type="region of interest" description="Disordered" evidence="1">
    <location>
        <begin position="1"/>
        <end position="51"/>
    </location>
</feature>
<evidence type="ECO:0000313" key="2">
    <source>
        <dbReference type="EMBL" id="VUC34515.1"/>
    </source>
</evidence>
<sequence>MAKRTRKDLGGEREEDRRERSAVDSSAGPAEMPSAGQSRCDGEGGRNTGPLARSLVAHLSINQQWLRKPDLEPGNFGVQIRSEENDAVMSPTKPVADAL</sequence>
<organism evidence="2 3">
    <name type="scientific">Bionectria ochroleuca</name>
    <name type="common">Gliocladium roseum</name>
    <dbReference type="NCBI Taxonomy" id="29856"/>
    <lineage>
        <taxon>Eukaryota</taxon>
        <taxon>Fungi</taxon>
        <taxon>Dikarya</taxon>
        <taxon>Ascomycota</taxon>
        <taxon>Pezizomycotina</taxon>
        <taxon>Sordariomycetes</taxon>
        <taxon>Hypocreomycetidae</taxon>
        <taxon>Hypocreales</taxon>
        <taxon>Bionectriaceae</taxon>
        <taxon>Clonostachys</taxon>
    </lineage>
</organism>
<name>A0ABY6USZ2_BIOOC</name>
<gene>
    <name evidence="2" type="ORF">CLO192961_LOCUS384063</name>
</gene>
<reference evidence="2 3" key="1">
    <citation type="submission" date="2019-06" db="EMBL/GenBank/DDBJ databases">
        <authorList>
            <person name="Broberg M."/>
        </authorList>
    </citation>
    <scope>NUCLEOTIDE SEQUENCE [LARGE SCALE GENOMIC DNA]</scope>
</reference>
<evidence type="ECO:0000313" key="3">
    <source>
        <dbReference type="Proteomes" id="UP000766486"/>
    </source>
</evidence>
<evidence type="ECO:0000256" key="1">
    <source>
        <dbReference type="SAM" id="MobiDB-lite"/>
    </source>
</evidence>
<protein>
    <submittedName>
        <fullName evidence="2">Uncharacterized protein</fullName>
    </submittedName>
</protein>
<keyword evidence="3" id="KW-1185">Reference proteome</keyword>